<feature type="transmembrane region" description="Helical" evidence="2">
    <location>
        <begin position="190"/>
        <end position="213"/>
    </location>
</feature>
<feature type="transmembrane region" description="Helical" evidence="2">
    <location>
        <begin position="220"/>
        <end position="242"/>
    </location>
</feature>
<dbReference type="Proteomes" id="UP000325787">
    <property type="component" value="Chromosome"/>
</dbReference>
<dbReference type="SMART" id="SM00014">
    <property type="entry name" value="acidPPc"/>
    <property type="match status" value="2"/>
</dbReference>
<evidence type="ECO:0000259" key="3">
    <source>
        <dbReference type="SMART" id="SM00014"/>
    </source>
</evidence>
<feature type="compositionally biased region" description="Polar residues" evidence="1">
    <location>
        <begin position="1"/>
        <end position="12"/>
    </location>
</feature>
<dbReference type="CDD" id="cd03392">
    <property type="entry name" value="PAP2_like_2"/>
    <property type="match status" value="1"/>
</dbReference>
<feature type="transmembrane region" description="Helical" evidence="2">
    <location>
        <begin position="64"/>
        <end position="90"/>
    </location>
</feature>
<evidence type="ECO:0000256" key="1">
    <source>
        <dbReference type="SAM" id="MobiDB-lite"/>
    </source>
</evidence>
<dbReference type="PANTHER" id="PTHR14969:SF13">
    <property type="entry name" value="AT30094P"/>
    <property type="match status" value="1"/>
</dbReference>
<name>A0A5Q0H5R5_SACSY</name>
<dbReference type="Pfam" id="PF01569">
    <property type="entry name" value="PAP2"/>
    <property type="match status" value="2"/>
</dbReference>
<keyword evidence="2" id="KW-0812">Transmembrane</keyword>
<feature type="transmembrane region" description="Helical" evidence="2">
    <location>
        <begin position="118"/>
        <end position="145"/>
    </location>
</feature>
<feature type="transmembrane region" description="Helical" evidence="2">
    <location>
        <begin position="369"/>
        <end position="387"/>
    </location>
</feature>
<dbReference type="SUPFAM" id="SSF48317">
    <property type="entry name" value="Acid phosphatase/Vanadium-dependent haloperoxidase"/>
    <property type="match status" value="2"/>
</dbReference>
<accession>A0A5Q0H5R5</accession>
<feature type="domain" description="Phosphatidic acid phosphatase type 2/haloperoxidase" evidence="3">
    <location>
        <begin position="394"/>
        <end position="506"/>
    </location>
</feature>
<feature type="transmembrane region" description="Helical" evidence="2">
    <location>
        <begin position="312"/>
        <end position="332"/>
    </location>
</feature>
<organism evidence="4 5">
    <name type="scientific">Saccharothrix syringae</name>
    <name type="common">Nocardiopsis syringae</name>
    <dbReference type="NCBI Taxonomy" id="103733"/>
    <lineage>
        <taxon>Bacteria</taxon>
        <taxon>Bacillati</taxon>
        <taxon>Actinomycetota</taxon>
        <taxon>Actinomycetes</taxon>
        <taxon>Pseudonocardiales</taxon>
        <taxon>Pseudonocardiaceae</taxon>
        <taxon>Saccharothrix</taxon>
    </lineage>
</organism>
<feature type="transmembrane region" description="Helical" evidence="2">
    <location>
        <begin position="394"/>
        <end position="415"/>
    </location>
</feature>
<evidence type="ECO:0000256" key="2">
    <source>
        <dbReference type="SAM" id="Phobius"/>
    </source>
</evidence>
<dbReference type="Gene3D" id="1.20.144.10">
    <property type="entry name" value="Phosphatidic acid phosphatase type 2/haloperoxidase"/>
    <property type="match status" value="2"/>
</dbReference>
<keyword evidence="2" id="KW-1133">Transmembrane helix</keyword>
<dbReference type="InterPro" id="IPR036938">
    <property type="entry name" value="PAP2/HPO_sf"/>
</dbReference>
<dbReference type="EMBL" id="CP034550">
    <property type="protein sequence ID" value="QFZ21546.1"/>
    <property type="molecule type" value="Genomic_DNA"/>
</dbReference>
<keyword evidence="5" id="KW-1185">Reference proteome</keyword>
<feature type="region of interest" description="Disordered" evidence="1">
    <location>
        <begin position="1"/>
        <end position="20"/>
    </location>
</feature>
<feature type="transmembrane region" description="Helical" evidence="2">
    <location>
        <begin position="152"/>
        <end position="170"/>
    </location>
</feature>
<feature type="domain" description="Phosphatidic acid phosphatase type 2/haloperoxidase" evidence="3">
    <location>
        <begin position="152"/>
        <end position="263"/>
    </location>
</feature>
<dbReference type="PANTHER" id="PTHR14969">
    <property type="entry name" value="SPHINGOSINE-1-PHOSPHATE PHOSPHOHYDROLASE"/>
    <property type="match status" value="1"/>
</dbReference>
<dbReference type="InterPro" id="IPR000326">
    <property type="entry name" value="PAP2/HPO"/>
</dbReference>
<feature type="transmembrane region" description="Helical" evidence="2">
    <location>
        <begin position="435"/>
        <end position="453"/>
    </location>
</feature>
<reference evidence="5" key="1">
    <citation type="journal article" date="2021" name="Curr. Microbiol.">
        <title>Complete genome of nocamycin-producing strain Saccharothrix syringae NRRL B-16468 reveals the biosynthetic potential for secondary metabolites.</title>
        <authorList>
            <person name="Mo X."/>
            <person name="Yang S."/>
        </authorList>
    </citation>
    <scope>NUCLEOTIDE SEQUENCE [LARGE SCALE GENOMIC DNA]</scope>
    <source>
        <strain evidence="5">ATCC 51364 / DSM 43886 / JCM 6844 / KCTC 9398 / NBRC 14523 / NRRL B-16468 / INA 2240</strain>
    </source>
</reference>
<gene>
    <name evidence="4" type="ORF">EKG83_32855</name>
</gene>
<evidence type="ECO:0000313" key="4">
    <source>
        <dbReference type="EMBL" id="QFZ21546.1"/>
    </source>
</evidence>
<feature type="transmembrane region" description="Helical" evidence="2">
    <location>
        <begin position="460"/>
        <end position="479"/>
    </location>
</feature>
<sequence length="522" mass="54506">MVTTVAPRSTTGRPGWNSAACGDTGASWGARGGAAGLRARRFGQHQFVTTSSLDRRTVVTAEKFAVRSAVSLIAASTAGTAFFAVLALVWSGWAPVREADQALSALLNRWVSGSGTTVAVLGAVTRLGDTATLVGVCTLAVAWLLVRRRPWVAVHVVVTALGGGVLGVVVKELVGRLRPLVEVEVARAEGFSFPSGHTLGATVTYGVLLLVFASLPRGRVALTWLTVAVVLAVGLSRVALGVHYATDVLGGWLLGLLWLALTTEVFRRWRRDRGMPDVPVSHGLVPEAAGDLEPAPERVHVPGGAWRAAARLLVAWALLLVALFALGSWLTAAGPDVPPAWDRAVVEWFAGLRTPERDALLVPIGDATGTGPVVAAAVVVCVLALAGTRDWRPVLLVVLGLVGEVTLFLLITSVVERARPASRIPSDVPPTSAFPSGHVAASLVLGAAVVLLVRRAASGWWRVPVLVVAAAVPAVVAAQRLYTGLHHPTDVLGSVLLALVWIAVVHATTYGSTRTAEGRPRG</sequence>
<protein>
    <submittedName>
        <fullName evidence="4">Phosphatase PAP2 family protein</fullName>
    </submittedName>
</protein>
<feature type="transmembrane region" description="Helical" evidence="2">
    <location>
        <begin position="491"/>
        <end position="511"/>
    </location>
</feature>
<dbReference type="OrthoDB" id="5289372at2"/>
<feature type="transmembrane region" description="Helical" evidence="2">
    <location>
        <begin position="248"/>
        <end position="266"/>
    </location>
</feature>
<evidence type="ECO:0000313" key="5">
    <source>
        <dbReference type="Proteomes" id="UP000325787"/>
    </source>
</evidence>
<dbReference type="AlphaFoldDB" id="A0A5Q0H5R5"/>
<keyword evidence="2" id="KW-0472">Membrane</keyword>
<dbReference type="KEGG" id="ssyi:EKG83_32855"/>
<proteinExistence type="predicted"/>